<comment type="caution">
    <text evidence="1">The sequence shown here is derived from an EMBL/GenBank/DDBJ whole genome shotgun (WGS) entry which is preliminary data.</text>
</comment>
<reference evidence="1 2" key="1">
    <citation type="submission" date="2017-03" db="EMBL/GenBank/DDBJ databases">
        <title>Genome analysis of strain PAMC 26577.</title>
        <authorList>
            <person name="Oh H.-M."/>
            <person name="Yang J.-A."/>
        </authorList>
    </citation>
    <scope>NUCLEOTIDE SEQUENCE [LARGE SCALE GENOMIC DNA]</scope>
    <source>
        <strain evidence="1 2">PAMC 26577</strain>
    </source>
</reference>
<dbReference type="EMBL" id="NBTZ01000130">
    <property type="protein sequence ID" value="OTP68699.1"/>
    <property type="molecule type" value="Genomic_DNA"/>
</dbReference>
<dbReference type="AlphaFoldDB" id="A0A242MC34"/>
<gene>
    <name evidence="1" type="ORF">PAMC26577_32600</name>
</gene>
<proteinExistence type="predicted"/>
<protein>
    <submittedName>
        <fullName evidence="1">Uncharacterized protein</fullName>
    </submittedName>
</protein>
<dbReference type="Proteomes" id="UP000195221">
    <property type="component" value="Unassembled WGS sequence"/>
</dbReference>
<evidence type="ECO:0000313" key="1">
    <source>
        <dbReference type="EMBL" id="OTP68699.1"/>
    </source>
</evidence>
<sequence length="38" mass="4019">MPISSIAESAVNEIVSLRCAKKVSGSARPFPHADYSKA</sequence>
<name>A0A242MC34_CABSO</name>
<accession>A0A242MC34</accession>
<organism evidence="1 2">
    <name type="scientific">Caballeronia sordidicola</name>
    <name type="common">Burkholderia sordidicola</name>
    <dbReference type="NCBI Taxonomy" id="196367"/>
    <lineage>
        <taxon>Bacteria</taxon>
        <taxon>Pseudomonadati</taxon>
        <taxon>Pseudomonadota</taxon>
        <taxon>Betaproteobacteria</taxon>
        <taxon>Burkholderiales</taxon>
        <taxon>Burkholderiaceae</taxon>
        <taxon>Caballeronia</taxon>
    </lineage>
</organism>
<evidence type="ECO:0000313" key="2">
    <source>
        <dbReference type="Proteomes" id="UP000195221"/>
    </source>
</evidence>